<keyword evidence="5" id="KW-0680">Restriction system</keyword>
<evidence type="ECO:0000259" key="8">
    <source>
        <dbReference type="Pfam" id="PF07669"/>
    </source>
</evidence>
<evidence type="ECO:0000256" key="2">
    <source>
        <dbReference type="ARBA" id="ARBA00022603"/>
    </source>
</evidence>
<proteinExistence type="predicted"/>
<evidence type="ECO:0000256" key="4">
    <source>
        <dbReference type="ARBA" id="ARBA00022691"/>
    </source>
</evidence>
<keyword evidence="3 9" id="KW-0808">Transferase</keyword>
<dbReference type="InterPro" id="IPR050953">
    <property type="entry name" value="N4_N6_ade-DNA_methylase"/>
</dbReference>
<keyword evidence="4" id="KW-0949">S-adenosyl-L-methionine</keyword>
<dbReference type="PROSITE" id="PS00092">
    <property type="entry name" value="N6_MTASE"/>
    <property type="match status" value="1"/>
</dbReference>
<dbReference type="EMBL" id="CP017904">
    <property type="protein sequence ID" value="ARP21876.1"/>
    <property type="molecule type" value="Genomic_DNA"/>
</dbReference>
<comment type="catalytic activity">
    <reaction evidence="7">
        <text>a 2'-deoxyadenosine in DNA + S-adenosyl-L-methionine = an N(6)-methyl-2'-deoxyadenosine in DNA + S-adenosyl-L-homocysteine + H(+)</text>
        <dbReference type="Rhea" id="RHEA:15197"/>
        <dbReference type="Rhea" id="RHEA-COMP:12418"/>
        <dbReference type="Rhea" id="RHEA-COMP:12419"/>
        <dbReference type="ChEBI" id="CHEBI:15378"/>
        <dbReference type="ChEBI" id="CHEBI:57856"/>
        <dbReference type="ChEBI" id="CHEBI:59789"/>
        <dbReference type="ChEBI" id="CHEBI:90615"/>
        <dbReference type="ChEBI" id="CHEBI:90616"/>
        <dbReference type="EC" id="2.1.1.72"/>
    </reaction>
</comment>
<dbReference type="CDD" id="cd02440">
    <property type="entry name" value="AdoMet_MTases"/>
    <property type="match status" value="1"/>
</dbReference>
<evidence type="ECO:0000256" key="1">
    <source>
        <dbReference type="ARBA" id="ARBA00011900"/>
    </source>
</evidence>
<dbReference type="Pfam" id="PF07669">
    <property type="entry name" value="Eco57I"/>
    <property type="match status" value="1"/>
</dbReference>
<protein>
    <recommendedName>
        <fullName evidence="1">site-specific DNA-methyltransferase (adenine-specific)</fullName>
        <ecNumber evidence="1">2.1.1.72</ecNumber>
    </recommendedName>
</protein>
<gene>
    <name evidence="9" type="primary">prmC_2</name>
    <name evidence="9" type="ORF">K05K4_51740</name>
</gene>
<dbReference type="InterPro" id="IPR029063">
    <property type="entry name" value="SAM-dependent_MTases_sf"/>
</dbReference>
<evidence type="ECO:0000256" key="7">
    <source>
        <dbReference type="ARBA" id="ARBA00047942"/>
    </source>
</evidence>
<name>A0A1W6V9Q2_VIBAL</name>
<dbReference type="GO" id="GO:0009307">
    <property type="term" value="P:DNA restriction-modification system"/>
    <property type="evidence" value="ECO:0007669"/>
    <property type="project" value="UniProtKB-KW"/>
</dbReference>
<geneLocation type="plasmid" evidence="9">
    <name>pL289</name>
</geneLocation>
<dbReference type="InterPro" id="IPR011639">
    <property type="entry name" value="MethylTrfase_TaqI-like_dom"/>
</dbReference>
<evidence type="ECO:0000313" key="9">
    <source>
        <dbReference type="EMBL" id="ARP21876.1"/>
    </source>
</evidence>
<dbReference type="GO" id="GO:0009007">
    <property type="term" value="F:site-specific DNA-methyltransferase (adenine-specific) activity"/>
    <property type="evidence" value="ECO:0007669"/>
    <property type="project" value="UniProtKB-EC"/>
</dbReference>
<dbReference type="RefSeq" id="WP_086048453.1">
    <property type="nucleotide sequence ID" value="NZ_CP017893.1"/>
</dbReference>
<feature type="domain" description="Type II methyltransferase M.TaqI-like" evidence="8">
    <location>
        <begin position="123"/>
        <end position="250"/>
    </location>
</feature>
<dbReference type="GO" id="GO:0003677">
    <property type="term" value="F:DNA binding"/>
    <property type="evidence" value="ECO:0007669"/>
    <property type="project" value="UniProtKB-KW"/>
</dbReference>
<dbReference type="GO" id="GO:0032259">
    <property type="term" value="P:methylation"/>
    <property type="evidence" value="ECO:0007669"/>
    <property type="project" value="UniProtKB-KW"/>
</dbReference>
<dbReference type="EC" id="2.1.1.72" evidence="1"/>
<dbReference type="AlphaFoldDB" id="A0A1W6V9Q2"/>
<evidence type="ECO:0000256" key="6">
    <source>
        <dbReference type="ARBA" id="ARBA00023125"/>
    </source>
</evidence>
<dbReference type="Gene3D" id="3.40.50.150">
    <property type="entry name" value="Vaccinia Virus protein VP39"/>
    <property type="match status" value="1"/>
</dbReference>
<keyword evidence="9" id="KW-0614">Plasmid</keyword>
<dbReference type="PANTHER" id="PTHR33841">
    <property type="entry name" value="DNA METHYLTRANSFERASE YEEA-RELATED"/>
    <property type="match status" value="1"/>
</dbReference>
<keyword evidence="6" id="KW-0238">DNA-binding</keyword>
<evidence type="ECO:0000256" key="5">
    <source>
        <dbReference type="ARBA" id="ARBA00022747"/>
    </source>
</evidence>
<organism evidence="9">
    <name type="scientific">Vibrio alginolyticus</name>
    <dbReference type="NCBI Taxonomy" id="663"/>
    <lineage>
        <taxon>Bacteria</taxon>
        <taxon>Pseudomonadati</taxon>
        <taxon>Pseudomonadota</taxon>
        <taxon>Gammaproteobacteria</taxon>
        <taxon>Vibrionales</taxon>
        <taxon>Vibrionaceae</taxon>
        <taxon>Vibrio</taxon>
    </lineage>
</organism>
<evidence type="ECO:0000256" key="3">
    <source>
        <dbReference type="ARBA" id="ARBA00022679"/>
    </source>
</evidence>
<sequence length="477" mass="53462">MSALENFNFDVSEPTRLSDGLQSILSYVDEKSDYWTDNTPRAVAKQNGQVFTPSRMAFMLASLLPERSIDGQIAHIADAGCGTGILSISMAARIAMIQQPPALRVTGYETDKRLVHDWNKSWARLEHYLNNPIHIELNEDFTNDAEHVLTTGTVPGVDCKPNVIVINPPYIKLAAKSSLARLLREHAVPVPNLYAAFTLLSLCWLQDGGALHCILPRSFCNGDYFAAFRRFLSENASIEHIVLYRSRHCFKHSLLEGILIRFTKTKSQSKHIRLSVADSPDTEPDVDLLLNSNEVLTEGAWLLPRSIEDIEHLNNNRKRKFTLNTKGIKVSTGKLELHRVSEGDYTRVLYSRDFDANGNITWNEKRKPRMLKAVERQIHILPEAGGFVAIKRISSNESAKATRLFPVALTKQSLGVDKITLDNHLQVFSKQDGSPLSELELTQLINFLRTDEANAVIRTVSGSTQVNVSDLAQLRLP</sequence>
<reference evidence="9" key="1">
    <citation type="submission" date="2016-10" db="EMBL/GenBank/DDBJ databases">
        <title>The High Quality Genome of Vibrio alginolyticus K01M1.</title>
        <authorList>
            <person name="Wendling C."/>
            <person name="Chibani C.M."/>
            <person name="Hertel R."/>
            <person name="Sproer C."/>
            <person name="Bunk B."/>
            <person name="Overmann J."/>
            <person name="Roth O."/>
            <person name="Liesegang H."/>
        </authorList>
    </citation>
    <scope>NUCLEOTIDE SEQUENCE</scope>
    <source>
        <strain evidence="9">K05K4</strain>
        <plasmid evidence="9">pL289</plasmid>
    </source>
</reference>
<keyword evidence="2 9" id="KW-0489">Methyltransferase</keyword>
<dbReference type="SUPFAM" id="SSF53335">
    <property type="entry name" value="S-adenosyl-L-methionine-dependent methyltransferases"/>
    <property type="match status" value="1"/>
</dbReference>
<dbReference type="PRINTS" id="PR00507">
    <property type="entry name" value="N12N6MTFRASE"/>
</dbReference>
<dbReference type="InterPro" id="IPR002052">
    <property type="entry name" value="DNA_methylase_N6_adenine_CS"/>
</dbReference>
<dbReference type="PANTHER" id="PTHR33841:SF6">
    <property type="entry name" value="TYPE II METHYLTRANSFERASE M.HINDII"/>
    <property type="match status" value="1"/>
</dbReference>
<accession>A0A1W6V9Q2</accession>